<organism evidence="1 2">
    <name type="scientific">Aspergillus bertholletiae</name>
    <dbReference type="NCBI Taxonomy" id="1226010"/>
    <lineage>
        <taxon>Eukaryota</taxon>
        <taxon>Fungi</taxon>
        <taxon>Dikarya</taxon>
        <taxon>Ascomycota</taxon>
        <taxon>Pezizomycotina</taxon>
        <taxon>Eurotiomycetes</taxon>
        <taxon>Eurotiomycetidae</taxon>
        <taxon>Eurotiales</taxon>
        <taxon>Aspergillaceae</taxon>
        <taxon>Aspergillus</taxon>
        <taxon>Aspergillus subgen. Circumdati</taxon>
    </lineage>
</organism>
<proteinExistence type="predicted"/>
<reference evidence="1 2" key="1">
    <citation type="submission" date="2019-04" db="EMBL/GenBank/DDBJ databases">
        <title>Friends and foes A comparative genomics studyof 23 Aspergillus species from section Flavi.</title>
        <authorList>
            <consortium name="DOE Joint Genome Institute"/>
            <person name="Kjaerbolling I."/>
            <person name="Vesth T."/>
            <person name="Frisvad J.C."/>
            <person name="Nybo J.L."/>
            <person name="Theobald S."/>
            <person name="Kildgaard S."/>
            <person name="Isbrandt T."/>
            <person name="Kuo A."/>
            <person name="Sato A."/>
            <person name="Lyhne E.K."/>
            <person name="Kogle M.E."/>
            <person name="Wiebenga A."/>
            <person name="Kun R.S."/>
            <person name="Lubbers R.J."/>
            <person name="Makela M.R."/>
            <person name="Barry K."/>
            <person name="Chovatia M."/>
            <person name="Clum A."/>
            <person name="Daum C."/>
            <person name="Haridas S."/>
            <person name="He G."/>
            <person name="LaButti K."/>
            <person name="Lipzen A."/>
            <person name="Mondo S."/>
            <person name="Riley R."/>
            <person name="Salamov A."/>
            <person name="Simmons B.A."/>
            <person name="Magnuson J.K."/>
            <person name="Henrissat B."/>
            <person name="Mortensen U.H."/>
            <person name="Larsen T.O."/>
            <person name="Devries R.P."/>
            <person name="Grigoriev I.V."/>
            <person name="Machida M."/>
            <person name="Baker S.E."/>
            <person name="Andersen M.R."/>
        </authorList>
    </citation>
    <scope>NUCLEOTIDE SEQUENCE [LARGE SCALE GENOMIC DNA]</scope>
    <source>
        <strain evidence="1 2">IBT 29228</strain>
    </source>
</reference>
<keyword evidence="2" id="KW-1185">Reference proteome</keyword>
<name>A0A5N7BIR9_9EURO</name>
<evidence type="ECO:0000313" key="2">
    <source>
        <dbReference type="Proteomes" id="UP000326198"/>
    </source>
</evidence>
<sequence>MHHSGSLLVTCQPLQSSRACLQETSPCSEDDHRTCRMHDKHQYVTPQLQTSLGSGCHGALQYFISPIPNR</sequence>
<accession>A0A5N7BIR9</accession>
<dbReference type="Proteomes" id="UP000326198">
    <property type="component" value="Unassembled WGS sequence"/>
</dbReference>
<dbReference type="EMBL" id="ML736168">
    <property type="protein sequence ID" value="KAE8381722.1"/>
    <property type="molecule type" value="Genomic_DNA"/>
</dbReference>
<protein>
    <submittedName>
        <fullName evidence="1">Uncharacterized protein</fullName>
    </submittedName>
</protein>
<evidence type="ECO:0000313" key="1">
    <source>
        <dbReference type="EMBL" id="KAE8381722.1"/>
    </source>
</evidence>
<dbReference type="AlphaFoldDB" id="A0A5N7BIR9"/>
<gene>
    <name evidence="1" type="ORF">BDV26DRAFT_254952</name>
</gene>